<gene>
    <name evidence="1" type="ORF">YS162-GM000010</name>
</gene>
<accession>A0A6G6AW87</accession>
<proteinExistence type="predicted"/>
<evidence type="ECO:0000313" key="1">
    <source>
        <dbReference type="EMBL" id="QID26271.1"/>
    </source>
</evidence>
<protein>
    <submittedName>
        <fullName evidence="1">Uncharacterized protein</fullName>
    </submittedName>
</protein>
<reference evidence="1" key="1">
    <citation type="submission" date="2018-11" db="EMBL/GenBank/DDBJ databases">
        <title>Characterization of mobile element carrying drug resistance determinants of Streptococcus suis from China.</title>
        <authorList>
            <person name="Zheng H."/>
        </authorList>
    </citation>
    <scope>NUCLEOTIDE SEQUENCE</scope>
</reference>
<sequence length="44" mass="5063">MDIVNYVGSVIFINDETGEVIKSTHEDLKKNNLDYKKFICNKSV</sequence>
<name>A0A6G6AW87_STRSU</name>
<dbReference type="EMBL" id="MK211818">
    <property type="protein sequence ID" value="QID26271.1"/>
    <property type="molecule type" value="Genomic_DNA"/>
</dbReference>
<organism evidence="1">
    <name type="scientific">Streptococcus suis</name>
    <dbReference type="NCBI Taxonomy" id="1307"/>
    <lineage>
        <taxon>Bacteria</taxon>
        <taxon>Bacillati</taxon>
        <taxon>Bacillota</taxon>
        <taxon>Bacilli</taxon>
        <taxon>Lactobacillales</taxon>
        <taxon>Streptococcaceae</taxon>
        <taxon>Streptococcus</taxon>
    </lineage>
</organism>
<dbReference type="AlphaFoldDB" id="A0A6G6AW87"/>